<evidence type="ECO:0000256" key="7">
    <source>
        <dbReference type="ARBA" id="ARBA00022692"/>
    </source>
</evidence>
<dbReference type="Pfam" id="PF15024">
    <property type="entry name" value="Glyco_transf_18"/>
    <property type="match status" value="1"/>
</dbReference>
<dbReference type="Proteomes" id="UP001329825">
    <property type="component" value="Chromosome 3"/>
</dbReference>
<keyword evidence="8" id="KW-0735">Signal-anchor</keyword>
<evidence type="ECO:0000256" key="3">
    <source>
        <dbReference type="ARBA" id="ARBA00007477"/>
    </source>
</evidence>
<dbReference type="EMBL" id="CP141883">
    <property type="protein sequence ID" value="WRT65680.1"/>
    <property type="molecule type" value="Genomic_DNA"/>
</dbReference>
<evidence type="ECO:0000256" key="13">
    <source>
        <dbReference type="ARBA" id="ARBA00048243"/>
    </source>
</evidence>
<dbReference type="PANTHER" id="PTHR15075:SF2">
    <property type="entry name" value="ALPHA-1,6-MANNOSYLGLYCOPROTEIN 6-BETA-N-ACETYLGLUCOSAMINYLTRANSFERASE"/>
    <property type="match status" value="1"/>
</dbReference>
<evidence type="ECO:0000313" key="16">
    <source>
        <dbReference type="EMBL" id="WRT65680.1"/>
    </source>
</evidence>
<keyword evidence="10" id="KW-0333">Golgi apparatus</keyword>
<evidence type="ECO:0000256" key="11">
    <source>
        <dbReference type="ARBA" id="ARBA00023136"/>
    </source>
</evidence>
<organism evidence="16 17">
    <name type="scientific">Kwoniella shivajii</name>
    <dbReference type="NCBI Taxonomy" id="564305"/>
    <lineage>
        <taxon>Eukaryota</taxon>
        <taxon>Fungi</taxon>
        <taxon>Dikarya</taxon>
        <taxon>Basidiomycota</taxon>
        <taxon>Agaricomycotina</taxon>
        <taxon>Tremellomycetes</taxon>
        <taxon>Tremellales</taxon>
        <taxon>Cryptococcaceae</taxon>
        <taxon>Kwoniella</taxon>
    </lineage>
</organism>
<dbReference type="EC" id="2.4.1.155" evidence="4"/>
<comment type="similarity">
    <text evidence="3">Belongs to the glycosyltransferase 18 family.</text>
</comment>
<reference evidence="16 17" key="1">
    <citation type="submission" date="2024-01" db="EMBL/GenBank/DDBJ databases">
        <title>Comparative genomics of Cryptococcus and Kwoniella reveals pathogenesis evolution and contrasting modes of karyotype evolution via chromosome fusion or intercentromeric recombination.</title>
        <authorList>
            <person name="Coelho M.A."/>
            <person name="David-Palma M."/>
            <person name="Shea T."/>
            <person name="Bowers K."/>
            <person name="McGinley-Smith S."/>
            <person name="Mohammad A.W."/>
            <person name="Gnirke A."/>
            <person name="Yurkov A.M."/>
            <person name="Nowrousian M."/>
            <person name="Sun S."/>
            <person name="Cuomo C.A."/>
            <person name="Heitman J."/>
        </authorList>
    </citation>
    <scope>NUCLEOTIDE SEQUENCE [LARGE SCALE GENOMIC DNA]</scope>
    <source>
        <strain evidence="16">CBS 11374</strain>
    </source>
</reference>
<evidence type="ECO:0000313" key="17">
    <source>
        <dbReference type="Proteomes" id="UP001329825"/>
    </source>
</evidence>
<keyword evidence="17" id="KW-1185">Reference proteome</keyword>
<evidence type="ECO:0000256" key="5">
    <source>
        <dbReference type="ARBA" id="ARBA00022676"/>
    </source>
</evidence>
<feature type="transmembrane region" description="Helical" evidence="14">
    <location>
        <begin position="20"/>
        <end position="42"/>
    </location>
</feature>
<keyword evidence="6" id="KW-0808">Transferase</keyword>
<dbReference type="InterPro" id="IPR026116">
    <property type="entry name" value="GT18_cat"/>
</dbReference>
<evidence type="ECO:0000256" key="10">
    <source>
        <dbReference type="ARBA" id="ARBA00023034"/>
    </source>
</evidence>
<accession>A0ABZ1CV86</accession>
<proteinExistence type="inferred from homology"/>
<evidence type="ECO:0000256" key="8">
    <source>
        <dbReference type="ARBA" id="ARBA00022968"/>
    </source>
</evidence>
<dbReference type="InterPro" id="IPR052105">
    <property type="entry name" value="MGAT5_Glycosyltransferase"/>
</dbReference>
<keyword evidence="12" id="KW-0325">Glycoprotein</keyword>
<keyword evidence="9 14" id="KW-1133">Transmembrane helix</keyword>
<comment type="subcellular location">
    <subcellularLocation>
        <location evidence="1">Golgi apparatus membrane</location>
        <topology evidence="1">Single-pass type II membrane protein</topology>
    </subcellularLocation>
</comment>
<dbReference type="PANTHER" id="PTHR15075">
    <property type="entry name" value="ALPHA-MANNOSIDE BETA-1,6-N-ACETYLGLUCOSAMINYLTRANSFERASE"/>
    <property type="match status" value="1"/>
</dbReference>
<comment type="catalytic activity">
    <reaction evidence="13">
        <text>N(4)-{beta-D-GlcNAc-(1-&gt;2)-[beta-D-GlcNAc-(1-&gt;4)]-alpha-D-Man-(1-&gt;3)-[beta-D-GlcNAc-(1-&gt;2)-alpha-D-Man-(1-&gt;6)]-beta-D-Man-(1-&gt;4)-beta-D-GlcNAc-(1-&gt;4)-beta-D-GlcNAc}-L-asparaginyl-[protein] + UDP-N-acetyl-alpha-D-glucosamine = N(4)-{beta-D-GlcNAc-(1-&gt;2)-[beta-D-GlcNAc-(1-&gt;4)]-alpha-D-Man-(1-&gt;3)-[beta-D-GlcNAc-(1-&gt;2)-[beta-D-GlcNAc-(1-&gt;6)]-alpha-D-Man-(1-&gt;6)]-beta-D-Man-(1-&gt;4)-beta-D-GlcNAc-(1-&gt;4)-beta-D-GlcNAc}-L-asparaginyl-[protein] + UDP + H(+)</text>
        <dbReference type="Rhea" id="RHEA:16921"/>
        <dbReference type="Rhea" id="RHEA-COMP:14374"/>
        <dbReference type="Rhea" id="RHEA-COMP:14377"/>
        <dbReference type="ChEBI" id="CHEBI:15378"/>
        <dbReference type="ChEBI" id="CHEBI:57705"/>
        <dbReference type="ChEBI" id="CHEBI:58223"/>
        <dbReference type="ChEBI" id="CHEBI:139507"/>
        <dbReference type="ChEBI" id="CHEBI:139510"/>
        <dbReference type="EC" id="2.4.1.155"/>
    </reaction>
</comment>
<feature type="domain" description="Glycosyltransferase family 18 catalytic" evidence="15">
    <location>
        <begin position="272"/>
        <end position="506"/>
    </location>
</feature>
<name>A0ABZ1CV86_9TREE</name>
<evidence type="ECO:0000256" key="9">
    <source>
        <dbReference type="ARBA" id="ARBA00022989"/>
    </source>
</evidence>
<dbReference type="RefSeq" id="XP_062790420.1">
    <property type="nucleotide sequence ID" value="XM_062934369.1"/>
</dbReference>
<protein>
    <recommendedName>
        <fullName evidence="4">alpha-1,6-mannosyl-glycoprotein 6-beta-N-acetylglucosaminyltransferase</fullName>
        <ecNumber evidence="4">2.4.1.155</ecNumber>
    </recommendedName>
</protein>
<evidence type="ECO:0000256" key="12">
    <source>
        <dbReference type="ARBA" id="ARBA00023180"/>
    </source>
</evidence>
<evidence type="ECO:0000256" key="4">
    <source>
        <dbReference type="ARBA" id="ARBA00012671"/>
    </source>
</evidence>
<comment type="pathway">
    <text evidence="2">Protein modification; protein glycosylation.</text>
</comment>
<keyword evidence="7 14" id="KW-0812">Transmembrane</keyword>
<evidence type="ECO:0000256" key="14">
    <source>
        <dbReference type="SAM" id="Phobius"/>
    </source>
</evidence>
<evidence type="ECO:0000259" key="15">
    <source>
        <dbReference type="Pfam" id="PF15024"/>
    </source>
</evidence>
<evidence type="ECO:0000256" key="2">
    <source>
        <dbReference type="ARBA" id="ARBA00004922"/>
    </source>
</evidence>
<dbReference type="GeneID" id="87954756"/>
<sequence length="537" mass="61367">MINEKSKQFSSVFNSHQSRVIAIIVTFFTTLFTISVFLYLSITPSTEFEDDFGVNLQDNHQGVISKIWDLKATGSGSSIGEWKSWIGLSDGRDRQKESDKIRELINVFQDRFPKDDGKAARDLNKPSLERLADCIASNTCGEGEETVVILASMHFNNAVMGKTSGEDIWARSSLEALHSLNYTLLYTFAPMDTLTLYQGLSDRVKTIIWESIELKKCMKRNETNWESLEDGHSPGKWQNTTTGRFGCVRRTGYEEGIPLEKSFTFHFWSGAENPLGAHFTLSPENYAMWNHGIGNHYLGYSIESRCKAITLPSSKEHKGMALGKYSKYFNTSSTEWVWGKDDILNQVVNTMPESDEKEKFELIATIGHYEKSEVTEDHVRFHEMNNLGPLPQDEWYQTLASSKFLVGVGKPKISPSPYDALCFGVPFINPVLSWNRTDPDDWTKWYSQHDGLRPYGPPFVYHVQKNNKEQLEEAMRLAIENPIDSFIPPPMTRTAVRDRHRALVETDWKPWAIAAVKELWTDKGKEFPYLVEGRQHL</sequence>
<keyword evidence="11 14" id="KW-0472">Membrane</keyword>
<evidence type="ECO:0000256" key="6">
    <source>
        <dbReference type="ARBA" id="ARBA00022679"/>
    </source>
</evidence>
<gene>
    <name evidence="16" type="ORF">IL334_002625</name>
</gene>
<evidence type="ECO:0000256" key="1">
    <source>
        <dbReference type="ARBA" id="ARBA00004323"/>
    </source>
</evidence>
<keyword evidence="5" id="KW-0328">Glycosyltransferase</keyword>